<sequence>MLPAPYPGLPPLKKRAATDLIVIHCADTKPTMDWGARDIHRVHVVENHWAAIGYHIVIRRDGSVEGGRPLDAVGAHAAQVNSHSVGVCLIGGYGGKATDPFEKNFTKEQALSLLVILKELREVYPKAAIIGHQDVVGSGKTCPNFPAKAWAAEHIK</sequence>
<dbReference type="GO" id="GO:0001897">
    <property type="term" value="P:symbiont-mediated cytolysis of host cell"/>
    <property type="evidence" value="ECO:0007669"/>
    <property type="project" value="UniProtKB-ARBA"/>
</dbReference>
<evidence type="ECO:0000313" key="6">
    <source>
        <dbReference type="EMBL" id="WAX26250.1"/>
    </source>
</evidence>
<dbReference type="Proteomes" id="UP001211059">
    <property type="component" value="Segment"/>
</dbReference>
<keyword evidence="3" id="KW-0081">Bacteriolytic enzyme</keyword>
<name>A0A9Y1HTY5_9CAUD</name>
<dbReference type="InterPro" id="IPR015510">
    <property type="entry name" value="PGRP"/>
</dbReference>
<dbReference type="SMART" id="SM00644">
    <property type="entry name" value="Ami_2"/>
    <property type="match status" value="1"/>
</dbReference>
<keyword evidence="2" id="KW-0929">Antimicrobial</keyword>
<evidence type="ECO:0000259" key="4">
    <source>
        <dbReference type="SMART" id="SM00644"/>
    </source>
</evidence>
<dbReference type="GO" id="GO:0008745">
    <property type="term" value="F:N-acetylmuramoyl-L-alanine amidase activity"/>
    <property type="evidence" value="ECO:0007669"/>
    <property type="project" value="UniProtKB-EC"/>
</dbReference>
<reference evidence="6" key="1">
    <citation type="submission" date="2022-11" db="EMBL/GenBank/DDBJ databases">
        <authorList>
            <person name="Cui X."/>
            <person name="Liu Q."/>
        </authorList>
    </citation>
    <scope>NUCLEOTIDE SEQUENCE</scope>
</reference>
<accession>A0A9Y1HTY5</accession>
<dbReference type="InterPro" id="IPR006619">
    <property type="entry name" value="PGRP_domain_met/bac"/>
</dbReference>
<keyword evidence="7" id="KW-1185">Reference proteome</keyword>
<dbReference type="GO" id="GO:0009253">
    <property type="term" value="P:peptidoglycan catabolic process"/>
    <property type="evidence" value="ECO:0007669"/>
    <property type="project" value="InterPro"/>
</dbReference>
<dbReference type="Pfam" id="PF01510">
    <property type="entry name" value="Amidase_2"/>
    <property type="match status" value="1"/>
</dbReference>
<dbReference type="GO" id="GO:0042742">
    <property type="term" value="P:defense response to bacterium"/>
    <property type="evidence" value="ECO:0007669"/>
    <property type="project" value="UniProtKB-KW"/>
</dbReference>
<dbReference type="SMART" id="SM00701">
    <property type="entry name" value="PGRP"/>
    <property type="match status" value="1"/>
</dbReference>
<protein>
    <submittedName>
        <fullName evidence="6">Lysin</fullName>
        <ecNumber evidence="6">3.5.1.28</ecNumber>
    </submittedName>
</protein>
<evidence type="ECO:0000256" key="2">
    <source>
        <dbReference type="ARBA" id="ARBA00022529"/>
    </source>
</evidence>
<dbReference type="CDD" id="cd06583">
    <property type="entry name" value="PGRP"/>
    <property type="match status" value="1"/>
</dbReference>
<dbReference type="PANTHER" id="PTHR11022">
    <property type="entry name" value="PEPTIDOGLYCAN RECOGNITION PROTEIN"/>
    <property type="match status" value="1"/>
</dbReference>
<dbReference type="SUPFAM" id="SSF55846">
    <property type="entry name" value="N-acetylmuramoyl-L-alanine amidase-like"/>
    <property type="match status" value="1"/>
</dbReference>
<organism evidence="6 7">
    <name type="scientific">Ralstonia phage p2106</name>
    <dbReference type="NCBI Taxonomy" id="2998497"/>
    <lineage>
        <taxon>Viruses</taxon>
        <taxon>Duplodnaviria</taxon>
        <taxon>Heunggongvirae</taxon>
        <taxon>Uroviricota</taxon>
        <taxon>Caudoviricetes</taxon>
        <taxon>Autographivirales</taxon>
        <taxon>Autotranscriptaviridae</taxon>
        <taxon>Serkorvirus</taxon>
        <taxon>Serkorvirus p2106</taxon>
    </lineage>
</organism>
<dbReference type="Gene3D" id="3.40.80.10">
    <property type="entry name" value="Peptidoglycan recognition protein-like"/>
    <property type="match status" value="1"/>
</dbReference>
<evidence type="ECO:0000256" key="1">
    <source>
        <dbReference type="ARBA" id="ARBA00007553"/>
    </source>
</evidence>
<feature type="domain" description="N-acetylmuramoyl-L-alanine amidase" evidence="4">
    <location>
        <begin position="4"/>
        <end position="144"/>
    </location>
</feature>
<dbReference type="GO" id="GO:0008270">
    <property type="term" value="F:zinc ion binding"/>
    <property type="evidence" value="ECO:0007669"/>
    <property type="project" value="InterPro"/>
</dbReference>
<evidence type="ECO:0000256" key="3">
    <source>
        <dbReference type="ARBA" id="ARBA00022638"/>
    </source>
</evidence>
<proteinExistence type="inferred from homology"/>
<evidence type="ECO:0000259" key="5">
    <source>
        <dbReference type="SMART" id="SM00701"/>
    </source>
</evidence>
<dbReference type="InterPro" id="IPR002502">
    <property type="entry name" value="Amidase_domain"/>
</dbReference>
<keyword evidence="6" id="KW-0378">Hydrolase</keyword>
<dbReference type="PANTHER" id="PTHR11022:SF41">
    <property type="entry name" value="PEPTIDOGLYCAN-RECOGNITION PROTEIN LC-RELATED"/>
    <property type="match status" value="1"/>
</dbReference>
<comment type="similarity">
    <text evidence="1">Belongs to the N-acetylmuramoyl-L-alanine amidase 2 family.</text>
</comment>
<dbReference type="InterPro" id="IPR036505">
    <property type="entry name" value="Amidase/PGRP_sf"/>
</dbReference>
<dbReference type="EMBL" id="OP947225">
    <property type="protein sequence ID" value="WAX26250.1"/>
    <property type="molecule type" value="Genomic_DNA"/>
</dbReference>
<evidence type="ECO:0000313" key="7">
    <source>
        <dbReference type="Proteomes" id="UP001211059"/>
    </source>
</evidence>
<dbReference type="EC" id="3.5.1.28" evidence="6"/>
<feature type="domain" description="Peptidoglycan recognition protein family" evidence="5">
    <location>
        <begin position="2"/>
        <end position="136"/>
    </location>
</feature>